<evidence type="ECO:0000259" key="4">
    <source>
        <dbReference type="Pfam" id="PF22725"/>
    </source>
</evidence>
<dbReference type="Pfam" id="PF22725">
    <property type="entry name" value="GFO_IDH_MocA_C3"/>
    <property type="match status" value="1"/>
</dbReference>
<dbReference type="PANTHER" id="PTHR22604">
    <property type="entry name" value="OXIDOREDUCTASES"/>
    <property type="match status" value="1"/>
</dbReference>
<comment type="similarity">
    <text evidence="1">Belongs to the Gfo/Idh/MocA family.</text>
</comment>
<feature type="domain" description="GFO/IDH/MocA-like oxidoreductase" evidence="4">
    <location>
        <begin position="146"/>
        <end position="258"/>
    </location>
</feature>
<dbReference type="Gene3D" id="3.40.50.720">
    <property type="entry name" value="NAD(P)-binding Rossmann-like Domain"/>
    <property type="match status" value="1"/>
</dbReference>
<dbReference type="Pfam" id="PF01408">
    <property type="entry name" value="GFO_IDH_MocA"/>
    <property type="match status" value="1"/>
</dbReference>
<gene>
    <name evidence="5" type="primary">socC</name>
    <name evidence="5" type="ORF">KSB_00130</name>
</gene>
<evidence type="ECO:0000259" key="3">
    <source>
        <dbReference type="Pfam" id="PF01408"/>
    </source>
</evidence>
<proteinExistence type="inferred from homology"/>
<organism evidence="5 6">
    <name type="scientific">Ktedonobacter robiniae</name>
    <dbReference type="NCBI Taxonomy" id="2778365"/>
    <lineage>
        <taxon>Bacteria</taxon>
        <taxon>Bacillati</taxon>
        <taxon>Chloroflexota</taxon>
        <taxon>Ktedonobacteria</taxon>
        <taxon>Ktedonobacterales</taxon>
        <taxon>Ktedonobacteraceae</taxon>
        <taxon>Ktedonobacter</taxon>
    </lineage>
</organism>
<dbReference type="InterPro" id="IPR036291">
    <property type="entry name" value="NAD(P)-bd_dom_sf"/>
</dbReference>
<keyword evidence="2" id="KW-0560">Oxidoreductase</keyword>
<name>A0ABQ3UFL4_9CHLR</name>
<keyword evidence="6" id="KW-1185">Reference proteome</keyword>
<evidence type="ECO:0000313" key="6">
    <source>
        <dbReference type="Proteomes" id="UP000654345"/>
    </source>
</evidence>
<dbReference type="Proteomes" id="UP000654345">
    <property type="component" value="Unassembled WGS sequence"/>
</dbReference>
<dbReference type="InterPro" id="IPR055170">
    <property type="entry name" value="GFO_IDH_MocA-like_dom"/>
</dbReference>
<dbReference type="SUPFAM" id="SSF51735">
    <property type="entry name" value="NAD(P)-binding Rossmann-fold domains"/>
    <property type="match status" value="1"/>
</dbReference>
<dbReference type="RefSeq" id="WP_201368536.1">
    <property type="nucleotide sequence ID" value="NZ_BNJG01000001.1"/>
</dbReference>
<dbReference type="SUPFAM" id="SSF55347">
    <property type="entry name" value="Glyceraldehyde-3-phosphate dehydrogenase-like, C-terminal domain"/>
    <property type="match status" value="1"/>
</dbReference>
<dbReference type="PANTHER" id="PTHR22604:SF105">
    <property type="entry name" value="TRANS-1,2-DIHYDROBENZENE-1,2-DIOL DEHYDROGENASE"/>
    <property type="match status" value="1"/>
</dbReference>
<evidence type="ECO:0000313" key="5">
    <source>
        <dbReference type="EMBL" id="GHO51538.1"/>
    </source>
</evidence>
<accession>A0ABQ3UFL4</accession>
<evidence type="ECO:0000256" key="2">
    <source>
        <dbReference type="ARBA" id="ARBA00023002"/>
    </source>
</evidence>
<evidence type="ECO:0000256" key="1">
    <source>
        <dbReference type="ARBA" id="ARBA00010928"/>
    </source>
</evidence>
<protein>
    <submittedName>
        <fullName evidence="5">Deoxyfructose oxidoreductase</fullName>
    </submittedName>
</protein>
<dbReference type="EMBL" id="BNJG01000001">
    <property type="protein sequence ID" value="GHO51538.1"/>
    <property type="molecule type" value="Genomic_DNA"/>
</dbReference>
<feature type="domain" description="Gfo/Idh/MocA-like oxidoreductase N-terminal" evidence="3">
    <location>
        <begin position="13"/>
        <end position="132"/>
    </location>
</feature>
<dbReference type="Gene3D" id="3.30.360.10">
    <property type="entry name" value="Dihydrodipicolinate Reductase, domain 2"/>
    <property type="match status" value="1"/>
</dbReference>
<sequence length="337" mass="37411">MQQAQSPANTRPVRWGVISAANIGAKAVSPAIQASRNGILAAVGSRDPRHAADLYAFSPTTRIYGSYQDILDDEEIEAVYIPLPNSLHAEWTIKALEAGKHVLCEKPLAVTEEEAREMVEAAQANDRLLMEAFMYRFHPQIEWTLERVQAGEIGQVRLVRASFAFDIRGRVENIRIQPELAGGSLMDVGCYTVNLCRAVYGQPPVSVAARVHVEKFGGVDMAMNAILDFGEGRYGLIDSSFELPMRQSVEIIGDEGSITIPVPFTPRNMEGIVFAMKNGQMNERKFPMVDQYQIEVEHFADCIRNGQEPVRSLSETLENMATIEAIYESAGHDWPIL</sequence>
<comment type="caution">
    <text evidence="5">The sequence shown here is derived from an EMBL/GenBank/DDBJ whole genome shotgun (WGS) entry which is preliminary data.</text>
</comment>
<reference evidence="5 6" key="1">
    <citation type="journal article" date="2021" name="Int. J. Syst. Evol. Microbiol.">
        <title>Reticulibacter mediterranei gen. nov., sp. nov., within the new family Reticulibacteraceae fam. nov., and Ktedonospora formicarum gen. nov., sp. nov., Ktedonobacter robiniae sp. nov., Dictyobacter formicarum sp. nov. and Dictyobacter arantiisoli sp. nov., belonging to the class Ktedonobacteria.</title>
        <authorList>
            <person name="Yabe S."/>
            <person name="Zheng Y."/>
            <person name="Wang C.M."/>
            <person name="Sakai Y."/>
            <person name="Abe K."/>
            <person name="Yokota A."/>
            <person name="Donadio S."/>
            <person name="Cavaletti L."/>
            <person name="Monciardini P."/>
        </authorList>
    </citation>
    <scope>NUCLEOTIDE SEQUENCE [LARGE SCALE GENOMIC DNA]</scope>
    <source>
        <strain evidence="5 6">SOSP1-30</strain>
    </source>
</reference>
<dbReference type="InterPro" id="IPR000683">
    <property type="entry name" value="Gfo/Idh/MocA-like_OxRdtase_N"/>
</dbReference>
<dbReference type="InterPro" id="IPR050984">
    <property type="entry name" value="Gfo/Idh/MocA_domain"/>
</dbReference>